<protein>
    <submittedName>
        <fullName evidence="1">Uncharacterized protein</fullName>
    </submittedName>
</protein>
<geneLocation type="plasmid" evidence="1">
    <name>pESBL3215-IncF</name>
</geneLocation>
<name>A0A7U1E1X5_ECOLX</name>
<organism evidence="1">
    <name type="scientific">Escherichia coli</name>
    <dbReference type="NCBI Taxonomy" id="562"/>
    <lineage>
        <taxon>Bacteria</taxon>
        <taxon>Pseudomonadati</taxon>
        <taxon>Pseudomonadota</taxon>
        <taxon>Gammaproteobacteria</taxon>
        <taxon>Enterobacterales</taxon>
        <taxon>Enterobacteriaceae</taxon>
        <taxon>Escherichia</taxon>
    </lineage>
</organism>
<dbReference type="EMBL" id="MW390533">
    <property type="protein sequence ID" value="QQZ47356.1"/>
    <property type="molecule type" value="Genomic_DNA"/>
</dbReference>
<proteinExistence type="predicted"/>
<accession>A0A7U1E1X5</accession>
<sequence>MTDNDVILTLQIKKLTEFSLTYKFDWHLAREQETNCKNKQ</sequence>
<evidence type="ECO:0000313" key="1">
    <source>
        <dbReference type="EMBL" id="QQZ47356.1"/>
    </source>
</evidence>
<reference evidence="1" key="1">
    <citation type="journal article" date="2021" name="Sci. Rep.">
        <title>Antibiotic resistance plasmid composition and architecture in Escherichia coli isolates from meat.</title>
        <authorList>
            <person name="Darphorn T.S."/>
            <person name="Bel K."/>
            <person name="Koenders-van Sint Anneland B.B."/>
            <person name="Brul S."/>
            <person name="Ter Kuile B.H."/>
        </authorList>
    </citation>
    <scope>NUCLEOTIDE SEQUENCE</scope>
    <source>
        <strain evidence="1">ESBL3215</strain>
    </source>
</reference>
<dbReference type="AlphaFoldDB" id="A0A7U1E1X5"/>
<keyword evidence="1" id="KW-0614">Plasmid</keyword>